<dbReference type="PANTHER" id="PTHR43586">
    <property type="entry name" value="CYSTEINE DESULFURASE"/>
    <property type="match status" value="1"/>
</dbReference>
<dbReference type="InterPro" id="IPR015424">
    <property type="entry name" value="PyrdxlP-dep_Trfase"/>
</dbReference>
<feature type="domain" description="Aminotransferase class V" evidence="1">
    <location>
        <begin position="31"/>
        <end position="378"/>
    </location>
</feature>
<dbReference type="InterPro" id="IPR015422">
    <property type="entry name" value="PyrdxlP-dep_Trfase_small"/>
</dbReference>
<dbReference type="Gene3D" id="3.40.640.10">
    <property type="entry name" value="Type I PLP-dependent aspartate aminotransferase-like (Major domain)"/>
    <property type="match status" value="1"/>
</dbReference>
<keyword evidence="3" id="KW-1185">Reference proteome</keyword>
<dbReference type="Gene3D" id="3.90.1150.10">
    <property type="entry name" value="Aspartate Aminotransferase, domain 1"/>
    <property type="match status" value="1"/>
</dbReference>
<accession>A0ABQ3VBD2</accession>
<dbReference type="Pfam" id="PF00266">
    <property type="entry name" value="Aminotran_5"/>
    <property type="match status" value="1"/>
</dbReference>
<dbReference type="RefSeq" id="WP_201360593.1">
    <property type="nucleotide sequence ID" value="NZ_BNJJ01000002.1"/>
</dbReference>
<gene>
    <name evidence="2" type="ORF">KSZ_09640</name>
</gene>
<dbReference type="EMBL" id="BNJJ01000002">
    <property type="protein sequence ID" value="GHO82958.1"/>
    <property type="molecule type" value="Genomic_DNA"/>
</dbReference>
<dbReference type="InterPro" id="IPR015421">
    <property type="entry name" value="PyrdxlP-dep_Trfase_major"/>
</dbReference>
<proteinExistence type="predicted"/>
<dbReference type="SUPFAM" id="SSF53383">
    <property type="entry name" value="PLP-dependent transferases"/>
    <property type="match status" value="1"/>
</dbReference>
<protein>
    <submittedName>
        <fullName evidence="2">Cysteine lyase</fullName>
    </submittedName>
</protein>
<keyword evidence="2" id="KW-0456">Lyase</keyword>
<evidence type="ECO:0000313" key="2">
    <source>
        <dbReference type="EMBL" id="GHO82958.1"/>
    </source>
</evidence>
<organism evidence="2 3">
    <name type="scientific">Dictyobacter formicarum</name>
    <dbReference type="NCBI Taxonomy" id="2778368"/>
    <lineage>
        <taxon>Bacteria</taxon>
        <taxon>Bacillati</taxon>
        <taxon>Chloroflexota</taxon>
        <taxon>Ktedonobacteria</taxon>
        <taxon>Ktedonobacterales</taxon>
        <taxon>Dictyobacteraceae</taxon>
        <taxon>Dictyobacter</taxon>
    </lineage>
</organism>
<comment type="caution">
    <text evidence="2">The sequence shown here is derived from an EMBL/GenBank/DDBJ whole genome shotgun (WGS) entry which is preliminary data.</text>
</comment>
<evidence type="ECO:0000313" key="3">
    <source>
        <dbReference type="Proteomes" id="UP000635565"/>
    </source>
</evidence>
<dbReference type="InterPro" id="IPR000192">
    <property type="entry name" value="Aminotrans_V_dom"/>
</dbReference>
<dbReference type="Proteomes" id="UP000635565">
    <property type="component" value="Unassembled WGS sequence"/>
</dbReference>
<reference evidence="2 3" key="1">
    <citation type="journal article" date="2021" name="Int. J. Syst. Evol. Microbiol.">
        <title>Reticulibacter mediterranei gen. nov., sp. nov., within the new family Reticulibacteraceae fam. nov., and Ktedonospora formicarum gen. nov., sp. nov., Ktedonobacter robiniae sp. nov., Dictyobacter formicarum sp. nov. and Dictyobacter arantiisoli sp. nov., belonging to the class Ktedonobacteria.</title>
        <authorList>
            <person name="Yabe S."/>
            <person name="Zheng Y."/>
            <person name="Wang C.M."/>
            <person name="Sakai Y."/>
            <person name="Abe K."/>
            <person name="Yokota A."/>
            <person name="Donadio S."/>
            <person name="Cavaletti L."/>
            <person name="Monciardini P."/>
        </authorList>
    </citation>
    <scope>NUCLEOTIDE SEQUENCE [LARGE SCALE GENOMIC DNA]</scope>
    <source>
        <strain evidence="2 3">SOSP1-9</strain>
    </source>
</reference>
<dbReference type="GO" id="GO:0016829">
    <property type="term" value="F:lyase activity"/>
    <property type="evidence" value="ECO:0007669"/>
    <property type="project" value="UniProtKB-KW"/>
</dbReference>
<dbReference type="PANTHER" id="PTHR43586:SF4">
    <property type="entry name" value="ISOPENICILLIN N EPIMERASE"/>
    <property type="match status" value="1"/>
</dbReference>
<sequence length="385" mass="42537">MVALTHLQEIRQALPATTAQIYLNTGTFGPLPDCVPQAMTARIQEEWKQGRLGPSGFGGITTISQQAREHVARLLHCLEEEITLTDNTGEGMNIVSYGINWQAGDEVITTNHEHISALAPLYQIRDRTGIVIRIADLGPLANQSARAAIEQLITPRTRLISLSHVTWTTGAVVDVQEVAALGRAHNIPVLIDGAQSAGNIPIDVTALGVDFYAIPMQKWLCGPDGTGALYIRKESMHYIQSTYVGYNSIKFGPGVDWELHDYARRFEVGGRQTAAINGQSAVLHWLETMVGYDWLFSRITELNKYAYQALKEIPNLTILTPEPGRCGILSFTIADTDETELVTYLREKYNIAIRSIPDNKSLRISTGFFNTESEIDTLVHALLAH</sequence>
<name>A0ABQ3VBD2_9CHLR</name>
<evidence type="ECO:0000259" key="1">
    <source>
        <dbReference type="Pfam" id="PF00266"/>
    </source>
</evidence>